<evidence type="ECO:0000256" key="3">
    <source>
        <dbReference type="ARBA" id="ARBA00022989"/>
    </source>
</evidence>
<evidence type="ECO:0000256" key="5">
    <source>
        <dbReference type="SAM" id="Phobius"/>
    </source>
</evidence>
<sequence length="301" mass="32106">MVTAIQNTQVLLLAAVLLVACLAKLTMRERTAGAPDHVHGVPVPAGLARLSALRRSRGMTVGLGIGEGMLGLALLVTSHLSVRLATTVAFAAATWVVGELRVHRPDAGCGCFGALSAKKVDRRSVLRAMLFTCAAVVSLGAPHAGVEVLRDVHTQVGLMFAVEVALFLALSPELAELAGRHRLPRAVPCERRRSPMPETYARLYDSSAWTDHENAIKSAVPLDVWREGCWRFVAFPGRVRERDVEIVFAVSTSERDRAVRSVVVASEVVASEVAASEVVASEVVASEVAAPVQPNLVSEGR</sequence>
<dbReference type="Pfam" id="PF07291">
    <property type="entry name" value="MauE"/>
    <property type="match status" value="1"/>
</dbReference>
<evidence type="ECO:0000259" key="6">
    <source>
        <dbReference type="Pfam" id="PF07291"/>
    </source>
</evidence>
<keyword evidence="8" id="KW-1185">Reference proteome</keyword>
<keyword evidence="2 5" id="KW-0812">Transmembrane</keyword>
<comment type="caution">
    <text evidence="7">The sequence shown here is derived from an EMBL/GenBank/DDBJ whole genome shotgun (WGS) entry which is preliminary data.</text>
</comment>
<dbReference type="RefSeq" id="WP_179831591.1">
    <property type="nucleotide sequence ID" value="NZ_BMRD01000005.1"/>
</dbReference>
<evidence type="ECO:0000256" key="4">
    <source>
        <dbReference type="ARBA" id="ARBA00023136"/>
    </source>
</evidence>
<accession>A0A7Y9G4V1</accession>
<organism evidence="7 8">
    <name type="scientific">Actinomadura citrea</name>
    <dbReference type="NCBI Taxonomy" id="46158"/>
    <lineage>
        <taxon>Bacteria</taxon>
        <taxon>Bacillati</taxon>
        <taxon>Actinomycetota</taxon>
        <taxon>Actinomycetes</taxon>
        <taxon>Streptosporangiales</taxon>
        <taxon>Thermomonosporaceae</taxon>
        <taxon>Actinomadura</taxon>
    </lineage>
</organism>
<feature type="domain" description="Methylamine utilisation protein MauE" evidence="6">
    <location>
        <begin position="10"/>
        <end position="139"/>
    </location>
</feature>
<gene>
    <name evidence="7" type="ORF">BJ999_000320</name>
</gene>
<evidence type="ECO:0000256" key="2">
    <source>
        <dbReference type="ARBA" id="ARBA00022692"/>
    </source>
</evidence>
<dbReference type="InterPro" id="IPR009908">
    <property type="entry name" value="Methylamine_util_MauE"/>
</dbReference>
<evidence type="ECO:0000313" key="7">
    <source>
        <dbReference type="EMBL" id="NYE10024.1"/>
    </source>
</evidence>
<comment type="subcellular location">
    <subcellularLocation>
        <location evidence="1">Membrane</location>
        <topology evidence="1">Multi-pass membrane protein</topology>
    </subcellularLocation>
</comment>
<keyword evidence="3 5" id="KW-1133">Transmembrane helix</keyword>
<dbReference type="AlphaFoldDB" id="A0A7Y9G4V1"/>
<dbReference type="Proteomes" id="UP000591272">
    <property type="component" value="Unassembled WGS sequence"/>
</dbReference>
<feature type="transmembrane region" description="Helical" evidence="5">
    <location>
        <begin position="56"/>
        <end position="76"/>
    </location>
</feature>
<evidence type="ECO:0000256" key="1">
    <source>
        <dbReference type="ARBA" id="ARBA00004141"/>
    </source>
</evidence>
<proteinExistence type="predicted"/>
<protein>
    <recommendedName>
        <fullName evidence="6">Methylamine utilisation protein MauE domain-containing protein</fullName>
    </recommendedName>
</protein>
<name>A0A7Y9G4V1_9ACTN</name>
<dbReference type="GO" id="GO:0016020">
    <property type="term" value="C:membrane"/>
    <property type="evidence" value="ECO:0007669"/>
    <property type="project" value="UniProtKB-SubCell"/>
</dbReference>
<reference evidence="7 8" key="1">
    <citation type="submission" date="2020-07" db="EMBL/GenBank/DDBJ databases">
        <title>Sequencing the genomes of 1000 actinobacteria strains.</title>
        <authorList>
            <person name="Klenk H.-P."/>
        </authorList>
    </citation>
    <scope>NUCLEOTIDE SEQUENCE [LARGE SCALE GENOMIC DNA]</scope>
    <source>
        <strain evidence="7 8">DSM 43461</strain>
    </source>
</reference>
<dbReference type="EMBL" id="JACCBT010000001">
    <property type="protein sequence ID" value="NYE10024.1"/>
    <property type="molecule type" value="Genomic_DNA"/>
</dbReference>
<keyword evidence="4 5" id="KW-0472">Membrane</keyword>
<dbReference type="GO" id="GO:0030416">
    <property type="term" value="P:methylamine metabolic process"/>
    <property type="evidence" value="ECO:0007669"/>
    <property type="project" value="InterPro"/>
</dbReference>
<evidence type="ECO:0000313" key="8">
    <source>
        <dbReference type="Proteomes" id="UP000591272"/>
    </source>
</evidence>